<comment type="caution">
    <text evidence="8">The sequence shown here is derived from an EMBL/GenBank/DDBJ whole genome shotgun (WGS) entry which is preliminary data.</text>
</comment>
<keyword evidence="3 6" id="KW-0732">Signal</keyword>
<dbReference type="GO" id="GO:0005886">
    <property type="term" value="C:plasma membrane"/>
    <property type="evidence" value="ECO:0007669"/>
    <property type="project" value="TreeGrafter"/>
</dbReference>
<dbReference type="PROSITE" id="PS50104">
    <property type="entry name" value="TIR"/>
    <property type="match status" value="1"/>
</dbReference>
<dbReference type="Pfam" id="PF13855">
    <property type="entry name" value="LRR_8"/>
    <property type="match status" value="1"/>
</dbReference>
<evidence type="ECO:0000256" key="3">
    <source>
        <dbReference type="ARBA" id="ARBA00022729"/>
    </source>
</evidence>
<sequence length="708" mass="83705">MKISIFLIINFNLANALVFLNECDSNCVCDSNKENLTILCYIPFNRNFQLPNIFNLTINTTRITVANSFLLNYPQNTCIYSNKLKILDLSHNNISHNLTNTHFDCLINLEYLDLSYNSISIITENSFTNLTNLKELDLSYNLIQQIPTRLFYYRLPNLTFLSLKRNQIKELDVWMLFLKSINQIDLSFNQISKFTNEIEWNINSVASYSVLANMDFIDLRFNNLTSFDDDILRLYSICTSNDFANFLNLFNKLIMDDNYFNCNCLKSYNLLRFFQSYITRYTITGTNYIFFQKCSSPSEFMNKNLFSFIEPFTCENVSLEFSSDNCGITPTTLSNLINIPQNLLDEPDTNLTQINIDYFNDAQIAGYIIGIIGILFMFILLIYCLCPIETLALCFNCIPFFYSVCPCKSGVKREKEFDLFISYNRSNENWVRNQLIPFIRENYLIQNYVLHYGEDNTFEEVFGGYIKDVMNRSSCILFVLSDAFLMKEWNNREFREHLRHLITREKTRFLAVQMHDICDEEVDEYFTEKLQIPRFISLENDEWLFWKKLSYFLYTNKRDSRRVIPSNRIPIRTSSSVRTKIDISSSTSDFDLPKSPSRAPRRLPQLSKRPFLLDEVYTVEKVRDKSPQVKLDSKNNFRIFHETYENEFNKNPNRAKRSSDNKEYVQVFNDQSDLDFRKKNKKRNEQLILEADYSSKLKNDGYFKFRNN</sequence>
<comment type="similarity">
    <text evidence="1">Belongs to the Toll-like receptor family.</text>
</comment>
<feature type="transmembrane region" description="Helical" evidence="5">
    <location>
        <begin position="364"/>
        <end position="386"/>
    </location>
</feature>
<dbReference type="SMART" id="SM00369">
    <property type="entry name" value="LRR_TYP"/>
    <property type="match status" value="5"/>
</dbReference>
<dbReference type="AlphaFoldDB" id="A0A813RVJ2"/>
<evidence type="ECO:0000313" key="9">
    <source>
        <dbReference type="Proteomes" id="UP000663879"/>
    </source>
</evidence>
<keyword evidence="5" id="KW-0472">Membrane</keyword>
<gene>
    <name evidence="8" type="ORF">OXX778_LOCUS5706</name>
</gene>
<dbReference type="SMART" id="SM00365">
    <property type="entry name" value="LRR_SD22"/>
    <property type="match status" value="6"/>
</dbReference>
<dbReference type="InterPro" id="IPR032675">
    <property type="entry name" value="LRR_dom_sf"/>
</dbReference>
<feature type="signal peptide" evidence="6">
    <location>
        <begin position="1"/>
        <end position="16"/>
    </location>
</feature>
<evidence type="ECO:0000256" key="1">
    <source>
        <dbReference type="ARBA" id="ARBA00009634"/>
    </source>
</evidence>
<evidence type="ECO:0000259" key="7">
    <source>
        <dbReference type="PROSITE" id="PS50104"/>
    </source>
</evidence>
<keyword evidence="5" id="KW-1133">Transmembrane helix</keyword>
<keyword evidence="9" id="KW-1185">Reference proteome</keyword>
<dbReference type="InterPro" id="IPR001611">
    <property type="entry name" value="Leu-rich_rpt"/>
</dbReference>
<dbReference type="SMART" id="SM00255">
    <property type="entry name" value="TIR"/>
    <property type="match status" value="1"/>
</dbReference>
<dbReference type="Gene3D" id="3.80.10.10">
    <property type="entry name" value="Ribonuclease Inhibitor"/>
    <property type="match status" value="1"/>
</dbReference>
<dbReference type="PROSITE" id="PS51450">
    <property type="entry name" value="LRR"/>
    <property type="match status" value="2"/>
</dbReference>
<keyword evidence="5" id="KW-0812">Transmembrane</keyword>
<reference evidence="8" key="1">
    <citation type="submission" date="2021-02" db="EMBL/GenBank/DDBJ databases">
        <authorList>
            <person name="Nowell W R."/>
        </authorList>
    </citation>
    <scope>NUCLEOTIDE SEQUENCE</scope>
    <source>
        <strain evidence="8">Ploen Becks lab</strain>
    </source>
</reference>
<dbReference type="OrthoDB" id="6107924at2759"/>
<evidence type="ECO:0000313" key="8">
    <source>
        <dbReference type="EMBL" id="CAF0785744.1"/>
    </source>
</evidence>
<evidence type="ECO:0000256" key="5">
    <source>
        <dbReference type="SAM" id="Phobius"/>
    </source>
</evidence>
<evidence type="ECO:0000256" key="6">
    <source>
        <dbReference type="SAM" id="SignalP"/>
    </source>
</evidence>
<feature type="chain" id="PRO_5032956601" description="TIR domain-containing protein" evidence="6">
    <location>
        <begin position="17"/>
        <end position="708"/>
    </location>
</feature>
<protein>
    <recommendedName>
        <fullName evidence="7">TIR domain-containing protein</fullName>
    </recommendedName>
</protein>
<dbReference type="Gene3D" id="3.40.50.10140">
    <property type="entry name" value="Toll/interleukin-1 receptor homology (TIR) domain"/>
    <property type="match status" value="1"/>
</dbReference>
<keyword evidence="4" id="KW-0677">Repeat</keyword>
<organism evidence="8 9">
    <name type="scientific">Brachionus calyciflorus</name>
    <dbReference type="NCBI Taxonomy" id="104777"/>
    <lineage>
        <taxon>Eukaryota</taxon>
        <taxon>Metazoa</taxon>
        <taxon>Spiralia</taxon>
        <taxon>Gnathifera</taxon>
        <taxon>Rotifera</taxon>
        <taxon>Eurotatoria</taxon>
        <taxon>Monogononta</taxon>
        <taxon>Pseudotrocha</taxon>
        <taxon>Ploima</taxon>
        <taxon>Brachionidae</taxon>
        <taxon>Brachionus</taxon>
    </lineage>
</organism>
<evidence type="ECO:0000256" key="2">
    <source>
        <dbReference type="ARBA" id="ARBA00022614"/>
    </source>
</evidence>
<dbReference type="Proteomes" id="UP000663879">
    <property type="component" value="Unassembled WGS sequence"/>
</dbReference>
<dbReference type="PANTHER" id="PTHR24369">
    <property type="entry name" value="ANTIGEN BSP, PUTATIVE-RELATED"/>
    <property type="match status" value="1"/>
</dbReference>
<keyword evidence="2" id="KW-0433">Leucine-rich repeat</keyword>
<dbReference type="EMBL" id="CAJNOC010000637">
    <property type="protein sequence ID" value="CAF0785744.1"/>
    <property type="molecule type" value="Genomic_DNA"/>
</dbReference>
<dbReference type="SUPFAM" id="SSF52058">
    <property type="entry name" value="L domain-like"/>
    <property type="match status" value="1"/>
</dbReference>
<dbReference type="InterPro" id="IPR003591">
    <property type="entry name" value="Leu-rich_rpt_typical-subtyp"/>
</dbReference>
<dbReference type="PANTHER" id="PTHR24369:SF210">
    <property type="entry name" value="CHAOPTIN-RELATED"/>
    <property type="match status" value="1"/>
</dbReference>
<proteinExistence type="inferred from homology"/>
<feature type="domain" description="TIR" evidence="7">
    <location>
        <begin position="415"/>
        <end position="553"/>
    </location>
</feature>
<accession>A0A813RVJ2</accession>
<dbReference type="GO" id="GO:0007165">
    <property type="term" value="P:signal transduction"/>
    <property type="evidence" value="ECO:0007669"/>
    <property type="project" value="InterPro"/>
</dbReference>
<evidence type="ECO:0000256" key="4">
    <source>
        <dbReference type="ARBA" id="ARBA00022737"/>
    </source>
</evidence>
<dbReference type="InterPro" id="IPR035897">
    <property type="entry name" value="Toll_tir_struct_dom_sf"/>
</dbReference>
<dbReference type="SUPFAM" id="SSF52200">
    <property type="entry name" value="Toll/Interleukin receptor TIR domain"/>
    <property type="match status" value="1"/>
</dbReference>
<dbReference type="InterPro" id="IPR050541">
    <property type="entry name" value="LRR_TM_domain-containing"/>
</dbReference>
<dbReference type="InterPro" id="IPR000157">
    <property type="entry name" value="TIR_dom"/>
</dbReference>
<name>A0A813RVJ2_9BILA</name>